<dbReference type="InterPro" id="IPR027417">
    <property type="entry name" value="P-loop_NTPase"/>
</dbReference>
<keyword evidence="1" id="KW-0813">Transport</keyword>
<evidence type="ECO:0000313" key="5">
    <source>
        <dbReference type="EMBL" id="MCJ8501492.1"/>
    </source>
</evidence>
<dbReference type="InterPro" id="IPR003593">
    <property type="entry name" value="AAA+_ATPase"/>
</dbReference>
<proteinExistence type="predicted"/>
<evidence type="ECO:0000259" key="4">
    <source>
        <dbReference type="PROSITE" id="PS50893"/>
    </source>
</evidence>
<dbReference type="AlphaFoldDB" id="A0AA41UKJ2"/>
<evidence type="ECO:0000256" key="3">
    <source>
        <dbReference type="ARBA" id="ARBA00022840"/>
    </source>
</evidence>
<dbReference type="Gene3D" id="3.40.50.300">
    <property type="entry name" value="P-loop containing nucleotide triphosphate hydrolases"/>
    <property type="match status" value="1"/>
</dbReference>
<accession>A0AA41UKJ2</accession>
<dbReference type="Proteomes" id="UP001165427">
    <property type="component" value="Unassembled WGS sequence"/>
</dbReference>
<keyword evidence="6" id="KW-1185">Reference proteome</keyword>
<feature type="domain" description="ABC transporter" evidence="4">
    <location>
        <begin position="16"/>
        <end position="268"/>
    </location>
</feature>
<keyword evidence="3 5" id="KW-0067">ATP-binding</keyword>
<evidence type="ECO:0000256" key="2">
    <source>
        <dbReference type="ARBA" id="ARBA00022741"/>
    </source>
</evidence>
<dbReference type="InterPro" id="IPR003439">
    <property type="entry name" value="ABC_transporter-like_ATP-bd"/>
</dbReference>
<name>A0AA41UKJ2_9BACT</name>
<keyword evidence="2" id="KW-0547">Nucleotide-binding</keyword>
<dbReference type="InterPro" id="IPR050319">
    <property type="entry name" value="ABC_transp_ATP-bind"/>
</dbReference>
<sequence length="287" mass="32057">MISDQDRIQSPADIILRVENVVKAYEMRHFSFGGSHKTSPAVDNVTIRINRGEAFGLVGGSGSGKTTLARLILKLERFDAGAIHFEDLNVGKLKGPSLKSFRRKIQMIPQDPYQSLNPYFSIFETVAEPLVIHRIGDDKARRRIVENAMVLSGLTPAADYYDRYPHQLSGGQRQRVAIARAVVLEPQFIIADEPTSMLDASISIAVFKLLHTIKRRHNVTFLFITHDLAAARHFCERIAVMHRGKIIETGATEKIIGNPQAPYTKALIAAQPRFVSFRNIGKESAKK</sequence>
<protein>
    <submittedName>
        <fullName evidence="5">ATP-binding cassette domain-containing protein</fullName>
    </submittedName>
</protein>
<dbReference type="PANTHER" id="PTHR43776:SF8">
    <property type="entry name" value="ABC TRANSPORTER, ATP-BINDING PROTEIN"/>
    <property type="match status" value="1"/>
</dbReference>
<evidence type="ECO:0000256" key="1">
    <source>
        <dbReference type="ARBA" id="ARBA00022448"/>
    </source>
</evidence>
<comment type="caution">
    <text evidence="5">The sequence shown here is derived from an EMBL/GenBank/DDBJ whole genome shotgun (WGS) entry which is preliminary data.</text>
</comment>
<dbReference type="RefSeq" id="WP_246909330.1">
    <property type="nucleotide sequence ID" value="NZ_JALJRB010000014.1"/>
</dbReference>
<dbReference type="CDD" id="cd03257">
    <property type="entry name" value="ABC_NikE_OppD_transporters"/>
    <property type="match status" value="1"/>
</dbReference>
<dbReference type="Pfam" id="PF00005">
    <property type="entry name" value="ABC_tran"/>
    <property type="match status" value="1"/>
</dbReference>
<dbReference type="GO" id="GO:0005524">
    <property type="term" value="F:ATP binding"/>
    <property type="evidence" value="ECO:0007669"/>
    <property type="project" value="UniProtKB-KW"/>
</dbReference>
<dbReference type="PROSITE" id="PS50893">
    <property type="entry name" value="ABC_TRANSPORTER_2"/>
    <property type="match status" value="1"/>
</dbReference>
<evidence type="ECO:0000313" key="6">
    <source>
        <dbReference type="Proteomes" id="UP001165427"/>
    </source>
</evidence>
<dbReference type="SUPFAM" id="SSF52540">
    <property type="entry name" value="P-loop containing nucleoside triphosphate hydrolases"/>
    <property type="match status" value="1"/>
</dbReference>
<dbReference type="EMBL" id="JALJRB010000014">
    <property type="protein sequence ID" value="MCJ8501492.1"/>
    <property type="molecule type" value="Genomic_DNA"/>
</dbReference>
<reference evidence="5" key="1">
    <citation type="submission" date="2022-04" db="EMBL/GenBank/DDBJ databases">
        <title>Desulfatitalea alkaliphila sp. nov., a novel anaerobic sulfate-reducing bacterium isolated from terrestrial mud volcano, Taman Peninsula, Russia.</title>
        <authorList>
            <person name="Khomyakova M.A."/>
            <person name="Merkel A.Y."/>
            <person name="Slobodkin A.I."/>
        </authorList>
    </citation>
    <scope>NUCLEOTIDE SEQUENCE</scope>
    <source>
        <strain evidence="5">M08but</strain>
    </source>
</reference>
<dbReference type="InterPro" id="IPR017871">
    <property type="entry name" value="ABC_transporter-like_CS"/>
</dbReference>
<dbReference type="PROSITE" id="PS00211">
    <property type="entry name" value="ABC_TRANSPORTER_1"/>
    <property type="match status" value="1"/>
</dbReference>
<dbReference type="GO" id="GO:0016887">
    <property type="term" value="F:ATP hydrolysis activity"/>
    <property type="evidence" value="ECO:0007669"/>
    <property type="project" value="InterPro"/>
</dbReference>
<dbReference type="GO" id="GO:0055085">
    <property type="term" value="P:transmembrane transport"/>
    <property type="evidence" value="ECO:0007669"/>
    <property type="project" value="UniProtKB-ARBA"/>
</dbReference>
<organism evidence="5 6">
    <name type="scientific">Desulfatitalea alkaliphila</name>
    <dbReference type="NCBI Taxonomy" id="2929485"/>
    <lineage>
        <taxon>Bacteria</taxon>
        <taxon>Pseudomonadati</taxon>
        <taxon>Thermodesulfobacteriota</taxon>
        <taxon>Desulfobacteria</taxon>
        <taxon>Desulfobacterales</taxon>
        <taxon>Desulfosarcinaceae</taxon>
        <taxon>Desulfatitalea</taxon>
    </lineage>
</organism>
<gene>
    <name evidence="5" type="ORF">MRX98_12975</name>
</gene>
<dbReference type="PANTHER" id="PTHR43776">
    <property type="entry name" value="TRANSPORT ATP-BINDING PROTEIN"/>
    <property type="match status" value="1"/>
</dbReference>
<dbReference type="SMART" id="SM00382">
    <property type="entry name" value="AAA"/>
    <property type="match status" value="1"/>
</dbReference>